<dbReference type="InterPro" id="IPR005770">
    <property type="entry name" value="PhnD"/>
</dbReference>
<gene>
    <name evidence="5" type="ORF">OXH18_23780</name>
</gene>
<protein>
    <submittedName>
        <fullName evidence="5">Selenate ABC transporter substrate-binding protein</fullName>
    </submittedName>
</protein>
<dbReference type="AlphaFoldDB" id="A0A9E9C4K4"/>
<accession>A0A9E9C4K4</accession>
<evidence type="ECO:0000313" key="6">
    <source>
        <dbReference type="Proteomes" id="UP001163152"/>
    </source>
</evidence>
<feature type="compositionally biased region" description="Polar residues" evidence="3">
    <location>
        <begin position="32"/>
        <end position="50"/>
    </location>
</feature>
<dbReference type="EMBL" id="CP113797">
    <property type="protein sequence ID" value="WAL60151.1"/>
    <property type="molecule type" value="Genomic_DNA"/>
</dbReference>
<evidence type="ECO:0000256" key="1">
    <source>
        <dbReference type="ARBA" id="ARBA00007162"/>
    </source>
</evidence>
<dbReference type="Pfam" id="PF12974">
    <property type="entry name" value="Phosphonate-bd"/>
    <property type="match status" value="1"/>
</dbReference>
<evidence type="ECO:0000256" key="4">
    <source>
        <dbReference type="SAM" id="SignalP"/>
    </source>
</evidence>
<dbReference type="Gene3D" id="3.40.190.10">
    <property type="entry name" value="Periplasmic binding protein-like II"/>
    <property type="match status" value="2"/>
</dbReference>
<dbReference type="NCBIfam" id="TIGR01098">
    <property type="entry name" value="3A0109s03R"/>
    <property type="match status" value="1"/>
</dbReference>
<name>A0A9E9C4K4_9CYAN</name>
<dbReference type="PANTHER" id="PTHR35841:SF1">
    <property type="entry name" value="PHOSPHONATES-BINDING PERIPLASMIC PROTEIN"/>
    <property type="match status" value="1"/>
</dbReference>
<dbReference type="GO" id="GO:0043190">
    <property type="term" value="C:ATP-binding cassette (ABC) transporter complex"/>
    <property type="evidence" value="ECO:0007669"/>
    <property type="project" value="InterPro"/>
</dbReference>
<comment type="similarity">
    <text evidence="1">Belongs to the phosphate/phosphite/phosphonate binding protein family.</text>
</comment>
<dbReference type="Proteomes" id="UP001163152">
    <property type="component" value="Chromosome"/>
</dbReference>
<dbReference type="SUPFAM" id="SSF53850">
    <property type="entry name" value="Periplasmic binding protein-like II"/>
    <property type="match status" value="1"/>
</dbReference>
<feature type="region of interest" description="Disordered" evidence="3">
    <location>
        <begin position="32"/>
        <end position="56"/>
    </location>
</feature>
<dbReference type="PANTHER" id="PTHR35841">
    <property type="entry name" value="PHOSPHONATES-BINDING PERIPLASMIC PROTEIN"/>
    <property type="match status" value="1"/>
</dbReference>
<evidence type="ECO:0000256" key="3">
    <source>
        <dbReference type="SAM" id="MobiDB-lite"/>
    </source>
</evidence>
<reference evidence="5" key="1">
    <citation type="submission" date="2022-12" db="EMBL/GenBank/DDBJ databases">
        <title>Polyphasic identification of a Novel Hot-Spring Cyanobacterium Ocullathermofonsia sinensis gen nov. sp. nov. and Genomic Insights on its Adaptations to the Thermal Habitat.</title>
        <authorList>
            <person name="Daroch M."/>
            <person name="Tang J."/>
            <person name="Jiang Y."/>
        </authorList>
    </citation>
    <scope>NUCLEOTIDE SEQUENCE</scope>
    <source>
        <strain evidence="5">PKUAC-SCTA174</strain>
    </source>
</reference>
<evidence type="ECO:0000256" key="2">
    <source>
        <dbReference type="ARBA" id="ARBA00022729"/>
    </source>
</evidence>
<sequence>MIKTLKMLRVLSSTLMPALLAVLLPLTACTPGSTSNPSASSEEPTTTQPFVTGAIPDQDPEQLQRLYSKLSDYLSEALGVPVEYQPVTDYAAAVTAFRVGDLDMVWFGGLTGVQARLQVPGAEAIAQRDIDAEFHSVFIANKASGIEPIDDISELQVLKDHTFTFGSESSTSGRLMPQYFLQQGNVSLDAFKGEVGFSQNHDATIKLVEAGTYDAGVLNEQVWNQRVEAGEVDLDKVQVIWRSPAYYDYHWVINPDVNDRYGDGFVEKVQAALLALDPTVPEHQEILELFGADRFIPTENSNYSQIEEIGRQIGKIQ</sequence>
<dbReference type="InterPro" id="IPR030836">
    <property type="entry name" value="ABC_peri_PhnD-like"/>
</dbReference>
<evidence type="ECO:0000313" key="5">
    <source>
        <dbReference type="EMBL" id="WAL60151.1"/>
    </source>
</evidence>
<dbReference type="KEGG" id="tsin:OXH18_23780"/>
<dbReference type="NCBIfam" id="TIGR04553">
    <property type="entry name" value="ABC_peri_selen"/>
    <property type="match status" value="1"/>
</dbReference>
<keyword evidence="6" id="KW-1185">Reference proteome</keyword>
<organism evidence="5 6">
    <name type="scientific">Thermocoleostomius sinensis A174</name>
    <dbReference type="NCBI Taxonomy" id="2016057"/>
    <lineage>
        <taxon>Bacteria</taxon>
        <taxon>Bacillati</taxon>
        <taxon>Cyanobacteriota</taxon>
        <taxon>Cyanophyceae</taxon>
        <taxon>Oculatellales</taxon>
        <taxon>Oculatellaceae</taxon>
        <taxon>Thermocoleostomius</taxon>
    </lineage>
</organism>
<feature type="signal peptide" evidence="4">
    <location>
        <begin position="1"/>
        <end position="28"/>
    </location>
</feature>
<dbReference type="GO" id="GO:0055085">
    <property type="term" value="P:transmembrane transport"/>
    <property type="evidence" value="ECO:0007669"/>
    <property type="project" value="InterPro"/>
</dbReference>
<keyword evidence="2 4" id="KW-0732">Signal</keyword>
<feature type="chain" id="PRO_5038804735" evidence="4">
    <location>
        <begin position="29"/>
        <end position="317"/>
    </location>
</feature>
<proteinExistence type="inferred from homology"/>
<dbReference type="CDD" id="cd13572">
    <property type="entry name" value="PBP2_PnhD_2"/>
    <property type="match status" value="1"/>
</dbReference>